<keyword evidence="2" id="KW-0820">tRNA-binding</keyword>
<keyword evidence="7" id="KW-1185">Reference proteome</keyword>
<dbReference type="InterPro" id="IPR001328">
    <property type="entry name" value="Pept_tRNA_hydro"/>
</dbReference>
<dbReference type="Pfam" id="PF01195">
    <property type="entry name" value="Pept_tRNA_hydro"/>
    <property type="match status" value="1"/>
</dbReference>
<protein>
    <recommendedName>
        <fullName evidence="1">peptidyl-tRNA hydrolase</fullName>
        <ecNumber evidence="1">3.1.1.29</ecNumber>
    </recommendedName>
</protein>
<keyword evidence="3 6" id="KW-0378">Hydrolase</keyword>
<sequence length="153" mass="17141">MGRQACLVSHGPKYTLVQSPTLMNVSGPFVAKAWREMVKQHNASSLSLVIVHDELEKAFGEVKLLPWDRSPRGHNGVKSVKNALSQKQYPDSPLARIAIGIGRPDERDAATVSRYVLDQIPSAQRQTLEKQVPWDVSQRLMELEDQWKAALQS</sequence>
<evidence type="ECO:0000256" key="5">
    <source>
        <dbReference type="ARBA" id="ARBA00038063"/>
    </source>
</evidence>
<dbReference type="InterPro" id="IPR018171">
    <property type="entry name" value="Pept_tRNA_hydro_CS"/>
</dbReference>
<proteinExistence type="inferred from homology"/>
<accession>A0A168F5G1</accession>
<evidence type="ECO:0000313" key="6">
    <source>
        <dbReference type="EMBL" id="KZZ99496.1"/>
    </source>
</evidence>
<evidence type="ECO:0000256" key="2">
    <source>
        <dbReference type="ARBA" id="ARBA00022555"/>
    </source>
</evidence>
<dbReference type="GO" id="GO:0005739">
    <property type="term" value="C:mitochondrion"/>
    <property type="evidence" value="ECO:0007669"/>
    <property type="project" value="GOC"/>
</dbReference>
<evidence type="ECO:0000256" key="1">
    <source>
        <dbReference type="ARBA" id="ARBA00013260"/>
    </source>
</evidence>
<dbReference type="GO" id="GO:0032543">
    <property type="term" value="P:mitochondrial translation"/>
    <property type="evidence" value="ECO:0007669"/>
    <property type="project" value="EnsemblFungi"/>
</dbReference>
<keyword evidence="4" id="KW-0694">RNA-binding</keyword>
<dbReference type="GO" id="GO:0000049">
    <property type="term" value="F:tRNA binding"/>
    <property type="evidence" value="ECO:0007669"/>
    <property type="project" value="UniProtKB-KW"/>
</dbReference>
<dbReference type="Proteomes" id="UP000078544">
    <property type="component" value="Unassembled WGS sequence"/>
</dbReference>
<dbReference type="GO" id="GO:0004045">
    <property type="term" value="F:peptidyl-tRNA hydrolase activity"/>
    <property type="evidence" value="ECO:0007669"/>
    <property type="project" value="UniProtKB-EC"/>
</dbReference>
<dbReference type="EMBL" id="AZGY01000003">
    <property type="protein sequence ID" value="KZZ99496.1"/>
    <property type="molecule type" value="Genomic_DNA"/>
</dbReference>
<evidence type="ECO:0000256" key="4">
    <source>
        <dbReference type="ARBA" id="ARBA00022884"/>
    </source>
</evidence>
<dbReference type="PANTHER" id="PTHR17224">
    <property type="entry name" value="PEPTIDYL-TRNA HYDROLASE"/>
    <property type="match status" value="1"/>
</dbReference>
<name>A0A168F5G1_9HYPO</name>
<dbReference type="Gene3D" id="3.40.50.1470">
    <property type="entry name" value="Peptidyl-tRNA hydrolase"/>
    <property type="match status" value="1"/>
</dbReference>
<dbReference type="SUPFAM" id="SSF53178">
    <property type="entry name" value="Peptidyl-tRNA hydrolase-like"/>
    <property type="match status" value="1"/>
</dbReference>
<dbReference type="AlphaFoldDB" id="A0A168F5G1"/>
<dbReference type="PANTHER" id="PTHR17224:SF1">
    <property type="entry name" value="PEPTIDYL-TRNA HYDROLASE"/>
    <property type="match status" value="1"/>
</dbReference>
<evidence type="ECO:0000313" key="7">
    <source>
        <dbReference type="Proteomes" id="UP000078544"/>
    </source>
</evidence>
<dbReference type="OrthoDB" id="1711136at2759"/>
<organism evidence="6 7">
    <name type="scientific">Moelleriella libera RCEF 2490</name>
    <dbReference type="NCBI Taxonomy" id="1081109"/>
    <lineage>
        <taxon>Eukaryota</taxon>
        <taxon>Fungi</taxon>
        <taxon>Dikarya</taxon>
        <taxon>Ascomycota</taxon>
        <taxon>Pezizomycotina</taxon>
        <taxon>Sordariomycetes</taxon>
        <taxon>Hypocreomycetidae</taxon>
        <taxon>Hypocreales</taxon>
        <taxon>Clavicipitaceae</taxon>
        <taxon>Moelleriella</taxon>
    </lineage>
</organism>
<dbReference type="PROSITE" id="PS01196">
    <property type="entry name" value="PEPT_TRNA_HYDROL_2"/>
    <property type="match status" value="1"/>
</dbReference>
<dbReference type="STRING" id="1081109.A0A168F5G1"/>
<comment type="similarity">
    <text evidence="5">Belongs to the PTH family.</text>
</comment>
<reference evidence="6 7" key="1">
    <citation type="journal article" date="2016" name="Genome Biol. Evol.">
        <title>Divergent and convergent evolution of fungal pathogenicity.</title>
        <authorList>
            <person name="Shang Y."/>
            <person name="Xiao G."/>
            <person name="Zheng P."/>
            <person name="Cen K."/>
            <person name="Zhan S."/>
            <person name="Wang C."/>
        </authorList>
    </citation>
    <scope>NUCLEOTIDE SEQUENCE [LARGE SCALE GENOMIC DNA]</scope>
    <source>
        <strain evidence="6 7">RCEF 2490</strain>
    </source>
</reference>
<evidence type="ECO:0000256" key="3">
    <source>
        <dbReference type="ARBA" id="ARBA00022801"/>
    </source>
</evidence>
<gene>
    <name evidence="6" type="ORF">AAL_02068</name>
</gene>
<dbReference type="EC" id="3.1.1.29" evidence="1"/>
<dbReference type="InterPro" id="IPR036416">
    <property type="entry name" value="Pept_tRNA_hydro_sf"/>
</dbReference>
<comment type="caution">
    <text evidence="6">The sequence shown here is derived from an EMBL/GenBank/DDBJ whole genome shotgun (WGS) entry which is preliminary data.</text>
</comment>